<reference evidence="8" key="1">
    <citation type="submission" date="2017-02" db="UniProtKB">
        <authorList>
            <consortium name="WormBaseParasite"/>
        </authorList>
    </citation>
    <scope>IDENTIFICATION</scope>
</reference>
<dbReference type="PROSITE" id="PS50203">
    <property type="entry name" value="CALPAIN_CAT"/>
    <property type="match status" value="1"/>
</dbReference>
<dbReference type="SUPFAM" id="SSF54001">
    <property type="entry name" value="Cysteine proteinases"/>
    <property type="match status" value="1"/>
</dbReference>
<dbReference type="GO" id="GO:0004198">
    <property type="term" value="F:calcium-dependent cysteine-type endopeptidase activity"/>
    <property type="evidence" value="ECO:0007669"/>
    <property type="project" value="InterPro"/>
</dbReference>
<proteinExistence type="predicted"/>
<evidence type="ECO:0000256" key="3">
    <source>
        <dbReference type="ARBA" id="ARBA00022807"/>
    </source>
</evidence>
<name>A0A0M3KDG1_ANISI</name>
<dbReference type="SMART" id="SM00230">
    <property type="entry name" value="CysPc"/>
    <property type="match status" value="1"/>
</dbReference>
<evidence type="ECO:0000256" key="2">
    <source>
        <dbReference type="ARBA" id="ARBA00022801"/>
    </source>
</evidence>
<dbReference type="InterPro" id="IPR051297">
    <property type="entry name" value="PalB/RIM13"/>
</dbReference>
<comment type="caution">
    <text evidence="4">Lacks conserved residue(s) required for the propagation of feature annotation.</text>
</comment>
<evidence type="ECO:0000313" key="8">
    <source>
        <dbReference type="WBParaSite" id="ASIM_0001901401-mRNA-1"/>
    </source>
</evidence>
<dbReference type="Gene3D" id="3.90.70.10">
    <property type="entry name" value="Cysteine proteinases"/>
    <property type="match status" value="1"/>
</dbReference>
<evidence type="ECO:0000259" key="5">
    <source>
        <dbReference type="PROSITE" id="PS50203"/>
    </source>
</evidence>
<evidence type="ECO:0000256" key="1">
    <source>
        <dbReference type="ARBA" id="ARBA00022670"/>
    </source>
</evidence>
<dbReference type="InterPro" id="IPR001300">
    <property type="entry name" value="Peptidase_C2_calpain_cat"/>
</dbReference>
<dbReference type="InterPro" id="IPR036213">
    <property type="entry name" value="Calpain_III_sf"/>
</dbReference>
<protein>
    <submittedName>
        <fullName evidence="8">Calpain-7 (inferred by orthology to a human protein)</fullName>
    </submittedName>
</protein>
<dbReference type="Pfam" id="PF00648">
    <property type="entry name" value="Peptidase_C2"/>
    <property type="match status" value="1"/>
</dbReference>
<dbReference type="PANTHER" id="PTHR46143:SF1">
    <property type="entry name" value="CALPAIN-7"/>
    <property type="match status" value="1"/>
</dbReference>
<dbReference type="PANTHER" id="PTHR46143">
    <property type="entry name" value="CALPAIN-7"/>
    <property type="match status" value="1"/>
</dbReference>
<sequence length="330" mass="38021">MLQELNELWVSLLEKAYMKVMGGYDFPGSNSSIDMHALTGWIPERIAIRPDPKEFDADAVFEKLLTRFHKGHCLITLATGKMSQSEADRTGLVDTHAYAVLDLRKVSNKRMLMVKNPWTHLRWKGRYSEKDTASWTAELRKALNYNPADAQQKWSAGMGPVKDLYSVADNPQYSLEVNNKSGSCAIWILLTRHITDKADFADNKEFITVMVYKSGKKVYLPFDPKPLMDPIRINSPHYLCQMTVKEAGIHNYTLVVAQHEKLNTIYYTLRVYSSAEFRLQKMKVPYTNKKRETGEWKDKTAGGCGNGPSRETYKYEMNLFFIYLVMMIFH</sequence>
<accession>A0A0M3KDG1</accession>
<keyword evidence="1" id="KW-0645">Protease</keyword>
<keyword evidence="3" id="KW-0788">Thiol protease</keyword>
<evidence type="ECO:0000313" key="6">
    <source>
        <dbReference type="EMBL" id="VDK64697.1"/>
    </source>
</evidence>
<dbReference type="WBParaSite" id="ASIM_0001901401-mRNA-1">
    <property type="protein sequence ID" value="ASIM_0001901401-mRNA-1"/>
    <property type="gene ID" value="ASIM_0001901401"/>
</dbReference>
<dbReference type="Proteomes" id="UP000267096">
    <property type="component" value="Unassembled WGS sequence"/>
</dbReference>
<feature type="domain" description="Calpain catalytic" evidence="5">
    <location>
        <begin position="1"/>
        <end position="136"/>
    </location>
</feature>
<dbReference type="Gene3D" id="2.60.120.380">
    <property type="match status" value="1"/>
</dbReference>
<dbReference type="EMBL" id="UYRR01035474">
    <property type="protein sequence ID" value="VDK64697.1"/>
    <property type="molecule type" value="Genomic_DNA"/>
</dbReference>
<gene>
    <name evidence="6" type="ORF">ASIM_LOCUS18409</name>
</gene>
<dbReference type="AlphaFoldDB" id="A0A0M3KDG1"/>
<keyword evidence="2" id="KW-0378">Hydrolase</keyword>
<dbReference type="OrthoDB" id="167576at2759"/>
<keyword evidence="7" id="KW-1185">Reference proteome</keyword>
<dbReference type="InterPro" id="IPR038765">
    <property type="entry name" value="Papain-like_cys_pep_sf"/>
</dbReference>
<organism evidence="8">
    <name type="scientific">Anisakis simplex</name>
    <name type="common">Herring worm</name>
    <dbReference type="NCBI Taxonomy" id="6269"/>
    <lineage>
        <taxon>Eukaryota</taxon>
        <taxon>Metazoa</taxon>
        <taxon>Ecdysozoa</taxon>
        <taxon>Nematoda</taxon>
        <taxon>Chromadorea</taxon>
        <taxon>Rhabditida</taxon>
        <taxon>Spirurina</taxon>
        <taxon>Ascaridomorpha</taxon>
        <taxon>Ascaridoidea</taxon>
        <taxon>Anisakidae</taxon>
        <taxon>Anisakis</taxon>
        <taxon>Anisakis simplex complex</taxon>
    </lineage>
</organism>
<dbReference type="SUPFAM" id="SSF49758">
    <property type="entry name" value="Calpain large subunit, middle domain (domain III)"/>
    <property type="match status" value="1"/>
</dbReference>
<reference evidence="6 7" key="2">
    <citation type="submission" date="2018-11" db="EMBL/GenBank/DDBJ databases">
        <authorList>
            <consortium name="Pathogen Informatics"/>
        </authorList>
    </citation>
    <scope>NUCLEOTIDE SEQUENCE [LARGE SCALE GENOMIC DNA]</scope>
</reference>
<evidence type="ECO:0000313" key="7">
    <source>
        <dbReference type="Proteomes" id="UP000267096"/>
    </source>
</evidence>
<evidence type="ECO:0000256" key="4">
    <source>
        <dbReference type="PROSITE-ProRule" id="PRU00239"/>
    </source>
</evidence>
<dbReference type="GO" id="GO:0006508">
    <property type="term" value="P:proteolysis"/>
    <property type="evidence" value="ECO:0007669"/>
    <property type="project" value="UniProtKB-KW"/>
</dbReference>